<evidence type="ECO:0000313" key="2">
    <source>
        <dbReference type="Proteomes" id="UP000515733"/>
    </source>
</evidence>
<keyword evidence="2" id="KW-1185">Reference proteome</keyword>
<reference evidence="1 2" key="1">
    <citation type="submission" date="2020-03" db="EMBL/GenBank/DDBJ databases">
        <authorList>
            <consortium name="Genoscope - CEA"/>
            <person name="William W."/>
        </authorList>
    </citation>
    <scope>NUCLEOTIDE SEQUENCE [LARGE SCALE GENOMIC DNA]</scope>
    <source>
        <strain evidence="2">DSM 16959</strain>
    </source>
</reference>
<dbReference type="Proteomes" id="UP000515733">
    <property type="component" value="Chromosome"/>
</dbReference>
<evidence type="ECO:0000313" key="1">
    <source>
        <dbReference type="EMBL" id="CAB1368639.1"/>
    </source>
</evidence>
<protein>
    <submittedName>
        <fullName evidence="1">Uncharacterized protein</fullName>
    </submittedName>
</protein>
<accession>A0A6S6Y0E5</accession>
<dbReference type="EMBL" id="LR778301">
    <property type="protein sequence ID" value="CAB1368639.1"/>
    <property type="molecule type" value="Genomic_DNA"/>
</dbReference>
<gene>
    <name evidence="1" type="ORF">DENOEST_1474</name>
</gene>
<dbReference type="AlphaFoldDB" id="A0A6S6Y0E5"/>
<sequence length="70" mass="7684">MRSVKETLNKSPTVRAEPVEAQCWRGLHFDKPVLSEDEGLSANGLVQYFLNSTGEPVFSGSQGNADFVIQ</sequence>
<dbReference type="KEGG" id="doe:DENOEST_1474"/>
<proteinExistence type="predicted"/>
<name>A0A6S6Y0E5_9PROT</name>
<organism evidence="1 2">
    <name type="scientific">Denitratisoma oestradiolicum</name>
    <dbReference type="NCBI Taxonomy" id="311182"/>
    <lineage>
        <taxon>Bacteria</taxon>
        <taxon>Pseudomonadati</taxon>
        <taxon>Pseudomonadota</taxon>
        <taxon>Betaproteobacteria</taxon>
        <taxon>Nitrosomonadales</taxon>
        <taxon>Sterolibacteriaceae</taxon>
        <taxon>Denitratisoma</taxon>
    </lineage>
</organism>